<name>A0A1X6YX26_9RHOB</name>
<proteinExistence type="predicted"/>
<protein>
    <submittedName>
        <fullName evidence="1">Uncharacterized protein</fullName>
    </submittedName>
</protein>
<evidence type="ECO:0000313" key="1">
    <source>
        <dbReference type="EMBL" id="SLN34291.1"/>
    </source>
</evidence>
<accession>A0A1X6YX26</accession>
<reference evidence="1 2" key="1">
    <citation type="submission" date="2017-03" db="EMBL/GenBank/DDBJ databases">
        <authorList>
            <person name="Afonso C.L."/>
            <person name="Miller P.J."/>
            <person name="Scott M.A."/>
            <person name="Spackman E."/>
            <person name="Goraichik I."/>
            <person name="Dimitrov K.M."/>
            <person name="Suarez D.L."/>
            <person name="Swayne D.E."/>
        </authorList>
    </citation>
    <scope>NUCLEOTIDE SEQUENCE [LARGE SCALE GENOMIC DNA]</scope>
    <source>
        <strain evidence="1 2">CECT 7751</strain>
    </source>
</reference>
<gene>
    <name evidence="1" type="ORF">PSM7751_01422</name>
</gene>
<dbReference type="RefSeq" id="WP_085887323.1">
    <property type="nucleotide sequence ID" value="NZ_FWFN01000003.1"/>
</dbReference>
<keyword evidence="2" id="KW-1185">Reference proteome</keyword>
<organism evidence="1 2">
    <name type="scientific">Pseudooceanicola marinus</name>
    <dbReference type="NCBI Taxonomy" id="396013"/>
    <lineage>
        <taxon>Bacteria</taxon>
        <taxon>Pseudomonadati</taxon>
        <taxon>Pseudomonadota</taxon>
        <taxon>Alphaproteobacteria</taxon>
        <taxon>Rhodobacterales</taxon>
        <taxon>Paracoccaceae</taxon>
        <taxon>Pseudooceanicola</taxon>
    </lineage>
</organism>
<sequence>MSSEVTNQTVSFIGDLPEDPDHIPLAPPCGFIWMLGSTLCGTGEAFGTTDVRVSYKGRTMDFVMTSADVLCLQQLVEEALQAMRDSGADDLAPAFRERSDGHAE</sequence>
<dbReference type="EMBL" id="FWFN01000003">
    <property type="protein sequence ID" value="SLN34291.1"/>
    <property type="molecule type" value="Genomic_DNA"/>
</dbReference>
<dbReference type="AlphaFoldDB" id="A0A1X6YX26"/>
<dbReference type="OrthoDB" id="9928529at2"/>
<evidence type="ECO:0000313" key="2">
    <source>
        <dbReference type="Proteomes" id="UP000193963"/>
    </source>
</evidence>
<dbReference type="Proteomes" id="UP000193963">
    <property type="component" value="Unassembled WGS sequence"/>
</dbReference>